<evidence type="ECO:0000256" key="1">
    <source>
        <dbReference type="SAM" id="SignalP"/>
    </source>
</evidence>
<protein>
    <submittedName>
        <fullName evidence="2">TraB/GumN family protein</fullName>
    </submittedName>
</protein>
<keyword evidence="1" id="KW-0732">Signal</keyword>
<dbReference type="Proteomes" id="UP000541857">
    <property type="component" value="Unassembled WGS sequence"/>
</dbReference>
<dbReference type="InterPro" id="IPR002816">
    <property type="entry name" value="TraB/PrgY/GumN_fam"/>
</dbReference>
<evidence type="ECO:0000313" key="3">
    <source>
        <dbReference type="Proteomes" id="UP000541857"/>
    </source>
</evidence>
<dbReference type="CDD" id="cd14789">
    <property type="entry name" value="Tiki"/>
    <property type="match status" value="1"/>
</dbReference>
<dbReference type="PANTHER" id="PTHR40590:SF1">
    <property type="entry name" value="CYTOPLASMIC PROTEIN"/>
    <property type="match status" value="1"/>
</dbReference>
<proteinExistence type="predicted"/>
<feature type="chain" id="PRO_5031549411" evidence="1">
    <location>
        <begin position="23"/>
        <end position="288"/>
    </location>
</feature>
<dbReference type="RefSeq" id="WP_182202656.1">
    <property type="nucleotide sequence ID" value="NZ_JACGLT010000002.1"/>
</dbReference>
<name>A0A7W2M352_9FLAO</name>
<evidence type="ECO:0000313" key="2">
    <source>
        <dbReference type="EMBL" id="MBA6151853.1"/>
    </source>
</evidence>
<dbReference type="PANTHER" id="PTHR40590">
    <property type="entry name" value="CYTOPLASMIC PROTEIN-RELATED"/>
    <property type="match status" value="1"/>
</dbReference>
<sequence length="288" mass="32778">MNRLVKSILTTLLSFLSVTMISQENDNTNLWKIEGDEIKTSYLFGTMHLIPQKDFVLKDKVKRAFDSSALVVLELDMSDPGFMQDMMAHAYLEEGTELKSFMDDNEYELLDNFLKDKTGIGMQMYNTMKPFMLMSVILMGSVDEPLASFEVTLMQMAKESDKQIKGLETIATQVGVFDATPYERQLDDLLDMIKNLDESTALFNTMAQLYISEDIDALYDYMDDYMNGDMEMMARFLDDRNNNWIPEITKLSKEASTFYGVGAAHLAGDQGLIKLLRKAGYTVTPVMD</sequence>
<accession>A0A7W2M352</accession>
<dbReference type="Pfam" id="PF01963">
    <property type="entry name" value="TraB_PrgY_gumN"/>
    <property type="match status" value="1"/>
</dbReference>
<reference evidence="2 3" key="1">
    <citation type="submission" date="2020-07" db="EMBL/GenBank/DDBJ databases">
        <title>Bacterium isolated from marine sediment.</title>
        <authorList>
            <person name="Shang D."/>
        </authorList>
    </citation>
    <scope>NUCLEOTIDE SEQUENCE [LARGE SCALE GENOMIC DNA]</scope>
    <source>
        <strain evidence="2 3">F6074</strain>
    </source>
</reference>
<dbReference type="InterPro" id="IPR047111">
    <property type="entry name" value="YbaP-like"/>
</dbReference>
<dbReference type="AlphaFoldDB" id="A0A7W2M352"/>
<gene>
    <name evidence="2" type="ORF">H3Z82_03845</name>
</gene>
<dbReference type="EMBL" id="JACGLT010000002">
    <property type="protein sequence ID" value="MBA6151853.1"/>
    <property type="molecule type" value="Genomic_DNA"/>
</dbReference>
<organism evidence="2 3">
    <name type="scientific">Gelidibacter maritimus</name>
    <dbReference type="NCBI Taxonomy" id="2761487"/>
    <lineage>
        <taxon>Bacteria</taxon>
        <taxon>Pseudomonadati</taxon>
        <taxon>Bacteroidota</taxon>
        <taxon>Flavobacteriia</taxon>
        <taxon>Flavobacteriales</taxon>
        <taxon>Flavobacteriaceae</taxon>
        <taxon>Gelidibacter</taxon>
    </lineage>
</organism>
<keyword evidence="3" id="KW-1185">Reference proteome</keyword>
<feature type="signal peptide" evidence="1">
    <location>
        <begin position="1"/>
        <end position="22"/>
    </location>
</feature>
<comment type="caution">
    <text evidence="2">The sequence shown here is derived from an EMBL/GenBank/DDBJ whole genome shotgun (WGS) entry which is preliminary data.</text>
</comment>